<dbReference type="EMBL" id="KN832875">
    <property type="protein sequence ID" value="KIN01575.1"/>
    <property type="molecule type" value="Genomic_DNA"/>
</dbReference>
<dbReference type="HOGENOM" id="CLU_014722_1_2_1"/>
<dbReference type="AlphaFoldDB" id="A0A0C3HEG5"/>
<reference evidence="3 4" key="1">
    <citation type="submission" date="2014-04" db="EMBL/GenBank/DDBJ databases">
        <authorList>
            <consortium name="DOE Joint Genome Institute"/>
            <person name="Kuo A."/>
            <person name="Martino E."/>
            <person name="Perotto S."/>
            <person name="Kohler A."/>
            <person name="Nagy L.G."/>
            <person name="Floudas D."/>
            <person name="Copeland A."/>
            <person name="Barry K.W."/>
            <person name="Cichocki N."/>
            <person name="Veneault-Fourrey C."/>
            <person name="LaButti K."/>
            <person name="Lindquist E.A."/>
            <person name="Lipzen A."/>
            <person name="Lundell T."/>
            <person name="Morin E."/>
            <person name="Murat C."/>
            <person name="Sun H."/>
            <person name="Tunlid A."/>
            <person name="Henrissat B."/>
            <person name="Grigoriev I.V."/>
            <person name="Hibbett D.S."/>
            <person name="Martin F."/>
            <person name="Nordberg H.P."/>
            <person name="Cantor M.N."/>
            <person name="Hua S.X."/>
        </authorList>
    </citation>
    <scope>NUCLEOTIDE SEQUENCE [LARGE SCALE GENOMIC DNA]</scope>
    <source>
        <strain evidence="3 4">Zn</strain>
    </source>
</reference>
<protein>
    <recommendedName>
        <fullName evidence="2">DUF1996 domain-containing protein</fullName>
    </recommendedName>
</protein>
<gene>
    <name evidence="3" type="ORF">OIDMADRAFT_90346</name>
</gene>
<dbReference type="PANTHER" id="PTHR43662">
    <property type="match status" value="1"/>
</dbReference>
<evidence type="ECO:0000313" key="4">
    <source>
        <dbReference type="Proteomes" id="UP000054321"/>
    </source>
</evidence>
<dbReference type="InParanoid" id="A0A0C3HEG5"/>
<accession>A0A0C3HEG5</accession>
<keyword evidence="1" id="KW-0732">Signal</keyword>
<feature type="domain" description="DUF1996" evidence="2">
    <location>
        <begin position="36"/>
        <end position="286"/>
    </location>
</feature>
<name>A0A0C3HEG5_OIDMZ</name>
<organism evidence="3 4">
    <name type="scientific">Oidiodendron maius (strain Zn)</name>
    <dbReference type="NCBI Taxonomy" id="913774"/>
    <lineage>
        <taxon>Eukaryota</taxon>
        <taxon>Fungi</taxon>
        <taxon>Dikarya</taxon>
        <taxon>Ascomycota</taxon>
        <taxon>Pezizomycotina</taxon>
        <taxon>Leotiomycetes</taxon>
        <taxon>Leotiomycetes incertae sedis</taxon>
        <taxon>Myxotrichaceae</taxon>
        <taxon>Oidiodendron</taxon>
    </lineage>
</organism>
<sequence length="355" mass="38890">GSAFALKTVLVLALARNAFAFWRMPCRSRSGLARLDPLLSPDGVSIHVHAIHGSSGFSESSGSSDLIAGECTSCQVSQDKSAYWTPALYFQHATTGEFELVQQVGGMLAYYLLYPNAGETIVEPFPTGFSMIAGDTYQRNFTYPVPDIPKSNWNVAPYNTQEFLRQAALGFNCLDYSKDPEGSLFRHFLPDKAYLDANCTDGIRLELMFPSCWNGSTNSLDYKSHVAYPSEVMTGDCPPEYPKRLVSLFYETIWNTYEFVGVDGQFMISNGDPTGYGYHGDFIMGWDEDFLRSAVNTCTNLSGEITDCPLFTIQDPSVYGNCNITEPAALVSENVLNPVGSLPGNVPIASGPAYA</sequence>
<feature type="signal peptide" evidence="1">
    <location>
        <begin position="1"/>
        <end position="20"/>
    </location>
</feature>
<feature type="chain" id="PRO_5002165030" description="DUF1996 domain-containing protein" evidence="1">
    <location>
        <begin position="21"/>
        <end position="355"/>
    </location>
</feature>
<dbReference type="Pfam" id="PF09362">
    <property type="entry name" value="DUF1996"/>
    <property type="match status" value="1"/>
</dbReference>
<keyword evidence="4" id="KW-1185">Reference proteome</keyword>
<evidence type="ECO:0000256" key="1">
    <source>
        <dbReference type="SAM" id="SignalP"/>
    </source>
</evidence>
<dbReference type="PANTHER" id="PTHR43662:SF7">
    <property type="entry name" value="DUF1996 DOMAIN-CONTAINING PROTEIN"/>
    <property type="match status" value="1"/>
</dbReference>
<dbReference type="InterPro" id="IPR018535">
    <property type="entry name" value="DUF1996"/>
</dbReference>
<feature type="non-terminal residue" evidence="3">
    <location>
        <position position="355"/>
    </location>
</feature>
<evidence type="ECO:0000313" key="3">
    <source>
        <dbReference type="EMBL" id="KIN01575.1"/>
    </source>
</evidence>
<dbReference type="OrthoDB" id="74764at2759"/>
<feature type="non-terminal residue" evidence="3">
    <location>
        <position position="1"/>
    </location>
</feature>
<evidence type="ECO:0000259" key="2">
    <source>
        <dbReference type="Pfam" id="PF09362"/>
    </source>
</evidence>
<proteinExistence type="predicted"/>
<dbReference type="Proteomes" id="UP000054321">
    <property type="component" value="Unassembled WGS sequence"/>
</dbReference>
<reference evidence="4" key="2">
    <citation type="submission" date="2015-01" db="EMBL/GenBank/DDBJ databases">
        <title>Evolutionary Origins and Diversification of the Mycorrhizal Mutualists.</title>
        <authorList>
            <consortium name="DOE Joint Genome Institute"/>
            <consortium name="Mycorrhizal Genomics Consortium"/>
            <person name="Kohler A."/>
            <person name="Kuo A."/>
            <person name="Nagy L.G."/>
            <person name="Floudas D."/>
            <person name="Copeland A."/>
            <person name="Barry K.W."/>
            <person name="Cichocki N."/>
            <person name="Veneault-Fourrey C."/>
            <person name="LaButti K."/>
            <person name="Lindquist E.A."/>
            <person name="Lipzen A."/>
            <person name="Lundell T."/>
            <person name="Morin E."/>
            <person name="Murat C."/>
            <person name="Riley R."/>
            <person name="Ohm R."/>
            <person name="Sun H."/>
            <person name="Tunlid A."/>
            <person name="Henrissat B."/>
            <person name="Grigoriev I.V."/>
            <person name="Hibbett D.S."/>
            <person name="Martin F."/>
        </authorList>
    </citation>
    <scope>NUCLEOTIDE SEQUENCE [LARGE SCALE GENOMIC DNA]</scope>
    <source>
        <strain evidence="4">Zn</strain>
    </source>
</reference>